<accession>A0A4P2QFI3</accession>
<proteinExistence type="predicted"/>
<reference evidence="2 3" key="1">
    <citation type="submission" date="2015-09" db="EMBL/GenBank/DDBJ databases">
        <title>Sorangium comparison.</title>
        <authorList>
            <person name="Zaburannyi N."/>
            <person name="Bunk B."/>
            <person name="Overmann J."/>
            <person name="Mueller R."/>
        </authorList>
    </citation>
    <scope>NUCLEOTIDE SEQUENCE [LARGE SCALE GENOMIC DNA]</scope>
    <source>
        <strain evidence="2 3">So ce836</strain>
    </source>
</reference>
<dbReference type="Proteomes" id="UP000295497">
    <property type="component" value="Chromosome"/>
</dbReference>
<gene>
    <name evidence="2" type="ORF">SOCE836_002990</name>
</gene>
<feature type="compositionally biased region" description="Polar residues" evidence="1">
    <location>
        <begin position="28"/>
        <end position="39"/>
    </location>
</feature>
<sequence>MNVEDGSPDLTTGNSEITCVDGGPNEVDATTQATGTDPSVANAPINKHYCSLMNALGVKAGADGFPAPGGSGPVTHFGMYDRTQDFIGGGINPPTIHDPGEFAALKASA</sequence>
<evidence type="ECO:0000313" key="2">
    <source>
        <dbReference type="EMBL" id="AUX28231.1"/>
    </source>
</evidence>
<evidence type="ECO:0000256" key="1">
    <source>
        <dbReference type="SAM" id="MobiDB-lite"/>
    </source>
</evidence>
<organism evidence="2 3">
    <name type="scientific">Sorangium cellulosum</name>
    <name type="common">Polyangium cellulosum</name>
    <dbReference type="NCBI Taxonomy" id="56"/>
    <lineage>
        <taxon>Bacteria</taxon>
        <taxon>Pseudomonadati</taxon>
        <taxon>Myxococcota</taxon>
        <taxon>Polyangia</taxon>
        <taxon>Polyangiales</taxon>
        <taxon>Polyangiaceae</taxon>
        <taxon>Sorangium</taxon>
    </lineage>
</organism>
<dbReference type="EMBL" id="CP012672">
    <property type="protein sequence ID" value="AUX28231.1"/>
    <property type="molecule type" value="Genomic_DNA"/>
</dbReference>
<protein>
    <submittedName>
        <fullName evidence="2">Uncharacterized protein</fullName>
    </submittedName>
</protein>
<feature type="region of interest" description="Disordered" evidence="1">
    <location>
        <begin position="1"/>
        <end position="39"/>
    </location>
</feature>
<name>A0A4P2QFI3_SORCE</name>
<dbReference type="AlphaFoldDB" id="A0A4P2QFI3"/>
<dbReference type="RefSeq" id="WP_237244912.1">
    <property type="nucleotide sequence ID" value="NZ_CP012672.1"/>
</dbReference>
<evidence type="ECO:0000313" key="3">
    <source>
        <dbReference type="Proteomes" id="UP000295497"/>
    </source>
</evidence>